<accession>A0A444W940</accession>
<dbReference type="Proteomes" id="UP000289775">
    <property type="component" value="Unassembled WGS sequence"/>
</dbReference>
<keyword evidence="4" id="KW-0808">Transferase</keyword>
<dbReference type="Pfam" id="PF02518">
    <property type="entry name" value="HATPase_c"/>
    <property type="match status" value="1"/>
</dbReference>
<evidence type="ECO:0000259" key="6">
    <source>
        <dbReference type="PROSITE" id="PS50109"/>
    </source>
</evidence>
<dbReference type="SUPFAM" id="SSF55874">
    <property type="entry name" value="ATPase domain of HSP90 chaperone/DNA topoisomerase II/histidine kinase"/>
    <property type="match status" value="1"/>
</dbReference>
<dbReference type="PANTHER" id="PTHR43547:SF2">
    <property type="entry name" value="HYBRID SIGNAL TRANSDUCTION HISTIDINE KINASE C"/>
    <property type="match status" value="1"/>
</dbReference>
<evidence type="ECO:0000256" key="2">
    <source>
        <dbReference type="ARBA" id="ARBA00012438"/>
    </source>
</evidence>
<dbReference type="OrthoDB" id="9811889at2"/>
<evidence type="ECO:0000256" key="1">
    <source>
        <dbReference type="ARBA" id="ARBA00000085"/>
    </source>
</evidence>
<organism evidence="7 8">
    <name type="scientific">Flavobacterium beibuense</name>
    <dbReference type="NCBI Taxonomy" id="657326"/>
    <lineage>
        <taxon>Bacteria</taxon>
        <taxon>Pseudomonadati</taxon>
        <taxon>Bacteroidota</taxon>
        <taxon>Flavobacteriia</taxon>
        <taxon>Flavobacteriales</taxon>
        <taxon>Flavobacteriaceae</taxon>
        <taxon>Flavobacterium</taxon>
    </lineage>
</organism>
<dbReference type="CDD" id="cd00075">
    <property type="entry name" value="HATPase"/>
    <property type="match status" value="1"/>
</dbReference>
<dbReference type="AlphaFoldDB" id="A0A444W940"/>
<proteinExistence type="predicted"/>
<dbReference type="PROSITE" id="PS50109">
    <property type="entry name" value="HIS_KIN"/>
    <property type="match status" value="1"/>
</dbReference>
<dbReference type="Gene3D" id="3.30.450.40">
    <property type="match status" value="1"/>
</dbReference>
<dbReference type="PANTHER" id="PTHR43547">
    <property type="entry name" value="TWO-COMPONENT HISTIDINE KINASE"/>
    <property type="match status" value="1"/>
</dbReference>
<dbReference type="SMART" id="SM00388">
    <property type="entry name" value="HisKA"/>
    <property type="match status" value="1"/>
</dbReference>
<dbReference type="InterPro" id="IPR029016">
    <property type="entry name" value="GAF-like_dom_sf"/>
</dbReference>
<keyword evidence="5 7" id="KW-0418">Kinase</keyword>
<dbReference type="EC" id="2.7.13.3" evidence="2"/>
<dbReference type="InterPro" id="IPR003018">
    <property type="entry name" value="GAF"/>
</dbReference>
<evidence type="ECO:0000313" key="7">
    <source>
        <dbReference type="EMBL" id="RYJ42425.1"/>
    </source>
</evidence>
<protein>
    <recommendedName>
        <fullName evidence="2">histidine kinase</fullName>
        <ecNumber evidence="2">2.7.13.3</ecNumber>
    </recommendedName>
</protein>
<dbReference type="SUPFAM" id="SSF47384">
    <property type="entry name" value="Homodimeric domain of signal transducing histidine kinase"/>
    <property type="match status" value="1"/>
</dbReference>
<dbReference type="FunFam" id="3.30.565.10:FF:000006">
    <property type="entry name" value="Sensor histidine kinase WalK"/>
    <property type="match status" value="1"/>
</dbReference>
<dbReference type="InterPro" id="IPR003661">
    <property type="entry name" value="HisK_dim/P_dom"/>
</dbReference>
<dbReference type="RefSeq" id="WP_129751327.1">
    <property type="nucleotide sequence ID" value="NZ_JUIW01000007.1"/>
</dbReference>
<gene>
    <name evidence="7" type="ORF">NU09_2211</name>
</gene>
<dbReference type="GO" id="GO:0000155">
    <property type="term" value="F:phosphorelay sensor kinase activity"/>
    <property type="evidence" value="ECO:0007669"/>
    <property type="project" value="InterPro"/>
</dbReference>
<dbReference type="SUPFAM" id="SSF55781">
    <property type="entry name" value="GAF domain-like"/>
    <property type="match status" value="1"/>
</dbReference>
<name>A0A444W940_9FLAO</name>
<dbReference type="Gene3D" id="3.30.565.10">
    <property type="entry name" value="Histidine kinase-like ATPase, C-terminal domain"/>
    <property type="match status" value="1"/>
</dbReference>
<evidence type="ECO:0000313" key="8">
    <source>
        <dbReference type="Proteomes" id="UP000289775"/>
    </source>
</evidence>
<sequence>MNHIADFFIPENDSLRLQKLYEYQILDTHPEDTFDKIAHLASKIFKTPYAFVTFVDEDRVFIKANVSPFEGNVVPREKSLCGMAIMGEDCTIIYDALENENVKDSLLVKKKNGVRFYVGAPLRSPEGYLLGTVCVADKKPRTAKVSAKKQEMLKNLADLVVNKLELRLRYKNLLKAQNELMNITLHEIKNPLASIKLANDVIKKDPTRCDTMHQMVRESVIRIQTKLSDLLKHSEEEEVQQKLSIEETNLREIFDSLLESFQLQANKKRQTIFLHYGSGIPPVYIDRKKITDVFHNLLSNALKYSYYDSEINISVKREKDTVEIEFRDNGQGLNEDDLSKLFTKFAKLSAKPTGKETSNGLGLSICKTMVEMHHGDIYATSPGKEMGTSFFVSLPLIYEVENEPFLP</sequence>
<dbReference type="InterPro" id="IPR003594">
    <property type="entry name" value="HATPase_dom"/>
</dbReference>
<reference evidence="7 8" key="1">
    <citation type="submission" date="2014-12" db="EMBL/GenBank/DDBJ databases">
        <title>Genome sequence of Flavobacterium beibuense RSKm HC5.</title>
        <authorList>
            <person name="Kim J.F."/>
            <person name="Song J.Y."/>
            <person name="Kwak M.-J."/>
            <person name="Lee S.-W."/>
        </authorList>
    </citation>
    <scope>NUCLEOTIDE SEQUENCE [LARGE SCALE GENOMIC DNA]</scope>
    <source>
        <strain evidence="7 8">RSKm HC5</strain>
    </source>
</reference>
<dbReference type="Pfam" id="PF01590">
    <property type="entry name" value="GAF"/>
    <property type="match status" value="1"/>
</dbReference>
<feature type="domain" description="Histidine kinase" evidence="6">
    <location>
        <begin position="183"/>
        <end position="398"/>
    </location>
</feature>
<comment type="caution">
    <text evidence="7">The sequence shown here is derived from an EMBL/GenBank/DDBJ whole genome shotgun (WGS) entry which is preliminary data.</text>
</comment>
<dbReference type="InterPro" id="IPR004358">
    <property type="entry name" value="Sig_transdc_His_kin-like_C"/>
</dbReference>
<dbReference type="SMART" id="SM00387">
    <property type="entry name" value="HATPase_c"/>
    <property type="match status" value="1"/>
</dbReference>
<dbReference type="SMART" id="SM00065">
    <property type="entry name" value="GAF"/>
    <property type="match status" value="1"/>
</dbReference>
<keyword evidence="8" id="KW-1185">Reference proteome</keyword>
<comment type="catalytic activity">
    <reaction evidence="1">
        <text>ATP + protein L-histidine = ADP + protein N-phospho-L-histidine.</text>
        <dbReference type="EC" id="2.7.13.3"/>
    </reaction>
</comment>
<dbReference type="EMBL" id="JUIW01000007">
    <property type="protein sequence ID" value="RYJ42425.1"/>
    <property type="molecule type" value="Genomic_DNA"/>
</dbReference>
<dbReference type="InterPro" id="IPR005467">
    <property type="entry name" value="His_kinase_dom"/>
</dbReference>
<evidence type="ECO:0000256" key="4">
    <source>
        <dbReference type="ARBA" id="ARBA00022679"/>
    </source>
</evidence>
<dbReference type="PRINTS" id="PR00344">
    <property type="entry name" value="BCTRLSENSOR"/>
</dbReference>
<dbReference type="InterPro" id="IPR036890">
    <property type="entry name" value="HATPase_C_sf"/>
</dbReference>
<dbReference type="InterPro" id="IPR036097">
    <property type="entry name" value="HisK_dim/P_sf"/>
</dbReference>
<evidence type="ECO:0000256" key="3">
    <source>
        <dbReference type="ARBA" id="ARBA00022553"/>
    </source>
</evidence>
<dbReference type="CDD" id="cd00082">
    <property type="entry name" value="HisKA"/>
    <property type="match status" value="1"/>
</dbReference>
<keyword evidence="3" id="KW-0597">Phosphoprotein</keyword>
<evidence type="ECO:0000256" key="5">
    <source>
        <dbReference type="ARBA" id="ARBA00022777"/>
    </source>
</evidence>